<protein>
    <submittedName>
        <fullName evidence="2">Uncharacterized protein</fullName>
    </submittedName>
</protein>
<proteinExistence type="predicted"/>
<dbReference type="AlphaFoldDB" id="A0A450TNF5"/>
<feature type="region of interest" description="Disordered" evidence="1">
    <location>
        <begin position="127"/>
        <end position="184"/>
    </location>
</feature>
<gene>
    <name evidence="2" type="ORF">BECKFW1821C_GA0114237_101839</name>
</gene>
<organism evidence="2">
    <name type="scientific">Candidatus Kentrum sp. FW</name>
    <dbReference type="NCBI Taxonomy" id="2126338"/>
    <lineage>
        <taxon>Bacteria</taxon>
        <taxon>Pseudomonadati</taxon>
        <taxon>Pseudomonadota</taxon>
        <taxon>Gammaproteobacteria</taxon>
        <taxon>Candidatus Kentrum</taxon>
    </lineage>
</organism>
<name>A0A450TNF5_9GAMM</name>
<reference evidence="2" key="1">
    <citation type="submission" date="2019-02" db="EMBL/GenBank/DDBJ databases">
        <authorList>
            <person name="Gruber-Vodicka R. H."/>
            <person name="Seah K. B. B."/>
        </authorList>
    </citation>
    <scope>NUCLEOTIDE SEQUENCE</scope>
    <source>
        <strain evidence="2">BECK_BZ131</strain>
    </source>
</reference>
<feature type="compositionally biased region" description="Basic and acidic residues" evidence="1">
    <location>
        <begin position="152"/>
        <end position="168"/>
    </location>
</feature>
<accession>A0A450TNF5</accession>
<evidence type="ECO:0000313" key="2">
    <source>
        <dbReference type="EMBL" id="VFJ69295.1"/>
    </source>
</evidence>
<dbReference type="EMBL" id="CAADFE010000018">
    <property type="protein sequence ID" value="VFJ69295.1"/>
    <property type="molecule type" value="Genomic_DNA"/>
</dbReference>
<evidence type="ECO:0000256" key="1">
    <source>
        <dbReference type="SAM" id="MobiDB-lite"/>
    </source>
</evidence>
<sequence>MATFPSEENKILALGREISAGLKAHKDIFPNPPGDPKKLDAGEKACFEAIEASAAEQATANKNATIRAYADDLKSELRYAENTVNFDDLKLKTLGWGGRRERNPLTPPGRALDLRIIEEGEGGIRLRWPKPMDGGKPGRLQCPVPGTGRRGRGLEQRGDRLRHRDQPHRPTARQGAGIWRRRRQ</sequence>